<keyword evidence="2" id="KW-1185">Reference proteome</keyword>
<dbReference type="EMBL" id="AP014946">
    <property type="protein sequence ID" value="BAT59949.1"/>
    <property type="molecule type" value="Genomic_DNA"/>
</dbReference>
<dbReference type="Proteomes" id="UP000236884">
    <property type="component" value="Chromosome"/>
</dbReference>
<dbReference type="KEGG" id="vgo:GJW-30_1_02484"/>
<name>A0A0S3PVK5_9BRAD</name>
<sequence>MLYPILVGFLALGGVAVLMCLTGACCREHKRQPPALIEPPDHKVA</sequence>
<organism evidence="1 2">
    <name type="scientific">Variibacter gotjawalensis</name>
    <dbReference type="NCBI Taxonomy" id="1333996"/>
    <lineage>
        <taxon>Bacteria</taxon>
        <taxon>Pseudomonadati</taxon>
        <taxon>Pseudomonadota</taxon>
        <taxon>Alphaproteobacteria</taxon>
        <taxon>Hyphomicrobiales</taxon>
        <taxon>Nitrobacteraceae</taxon>
        <taxon>Variibacter</taxon>
    </lineage>
</organism>
<evidence type="ECO:0000313" key="2">
    <source>
        <dbReference type="Proteomes" id="UP000236884"/>
    </source>
</evidence>
<protein>
    <submittedName>
        <fullName evidence="1">Uncharacterized protein</fullName>
    </submittedName>
</protein>
<proteinExistence type="predicted"/>
<evidence type="ECO:0000313" key="1">
    <source>
        <dbReference type="EMBL" id="BAT59949.1"/>
    </source>
</evidence>
<reference evidence="1 2" key="1">
    <citation type="submission" date="2015-08" db="EMBL/GenBank/DDBJ databases">
        <title>Investigation of the bacterial diversity of lava forest soil.</title>
        <authorList>
            <person name="Lee J.S."/>
        </authorList>
    </citation>
    <scope>NUCLEOTIDE SEQUENCE [LARGE SCALE GENOMIC DNA]</scope>
    <source>
        <strain evidence="1 2">GJW-30</strain>
    </source>
</reference>
<gene>
    <name evidence="1" type="ORF">GJW-30_1_02484</name>
</gene>
<accession>A0A0S3PVK5</accession>
<dbReference type="AlphaFoldDB" id="A0A0S3PVK5"/>